<dbReference type="InterPro" id="IPR036259">
    <property type="entry name" value="MFS_trans_sf"/>
</dbReference>
<proteinExistence type="predicted"/>
<keyword evidence="3 6" id="KW-0812">Transmembrane</keyword>
<dbReference type="CDD" id="cd17319">
    <property type="entry name" value="MFS_ExuT_GudP_like"/>
    <property type="match status" value="1"/>
</dbReference>
<comment type="subcellular location">
    <subcellularLocation>
        <location evidence="1">Membrane</location>
        <topology evidence="1">Multi-pass membrane protein</topology>
    </subcellularLocation>
</comment>
<evidence type="ECO:0000313" key="9">
    <source>
        <dbReference type="Proteomes" id="UP000295722"/>
    </source>
</evidence>
<feature type="transmembrane region" description="Helical" evidence="6">
    <location>
        <begin position="273"/>
        <end position="292"/>
    </location>
</feature>
<feature type="transmembrane region" description="Helical" evidence="6">
    <location>
        <begin position="240"/>
        <end position="261"/>
    </location>
</feature>
<dbReference type="InterPro" id="IPR020846">
    <property type="entry name" value="MFS_dom"/>
</dbReference>
<dbReference type="FunFam" id="1.20.1250.20:FF:000018">
    <property type="entry name" value="MFS transporter permease"/>
    <property type="match status" value="1"/>
</dbReference>
<keyword evidence="2" id="KW-0813">Transport</keyword>
<dbReference type="Pfam" id="PF07690">
    <property type="entry name" value="MFS_1"/>
    <property type="match status" value="1"/>
</dbReference>
<feature type="transmembrane region" description="Helical" evidence="6">
    <location>
        <begin position="361"/>
        <end position="382"/>
    </location>
</feature>
<protein>
    <submittedName>
        <fullName evidence="8">MFS transporter</fullName>
    </submittedName>
</protein>
<dbReference type="Gene3D" id="1.20.1250.20">
    <property type="entry name" value="MFS general substrate transporter like domains"/>
    <property type="match status" value="2"/>
</dbReference>
<gene>
    <name evidence="8" type="ORF">EYW47_20490</name>
</gene>
<evidence type="ECO:0000256" key="6">
    <source>
        <dbReference type="SAM" id="Phobius"/>
    </source>
</evidence>
<evidence type="ECO:0000313" key="8">
    <source>
        <dbReference type="EMBL" id="TDG21746.1"/>
    </source>
</evidence>
<evidence type="ECO:0000256" key="1">
    <source>
        <dbReference type="ARBA" id="ARBA00004141"/>
    </source>
</evidence>
<dbReference type="InterPro" id="IPR011701">
    <property type="entry name" value="MFS"/>
</dbReference>
<dbReference type="GO" id="GO:0022857">
    <property type="term" value="F:transmembrane transporter activity"/>
    <property type="evidence" value="ECO:0007669"/>
    <property type="project" value="InterPro"/>
</dbReference>
<organism evidence="8 9">
    <name type="scientific">Paraburkholderia silviterrae</name>
    <dbReference type="NCBI Taxonomy" id="2528715"/>
    <lineage>
        <taxon>Bacteria</taxon>
        <taxon>Pseudomonadati</taxon>
        <taxon>Pseudomonadota</taxon>
        <taxon>Betaproteobacteria</taxon>
        <taxon>Burkholderiales</taxon>
        <taxon>Burkholderiaceae</taxon>
        <taxon>Paraburkholderia</taxon>
    </lineage>
</organism>
<reference evidence="8 9" key="1">
    <citation type="submission" date="2019-03" db="EMBL/GenBank/DDBJ databases">
        <title>Paraburkholderia sp. 4M-K11, isolated from subtropical forest soil.</title>
        <authorList>
            <person name="Gao Z.-H."/>
            <person name="Qiu L.-H."/>
        </authorList>
    </citation>
    <scope>NUCLEOTIDE SEQUENCE [LARGE SCALE GENOMIC DNA]</scope>
    <source>
        <strain evidence="8 9">4M-K11</strain>
    </source>
</reference>
<keyword evidence="5 6" id="KW-0472">Membrane</keyword>
<sequence length="432" mass="47028">MTEDDVLVTRIKRRILPLLLICAVVAYLDRVNVSFAAVTMLADRGISIAAYGLGVGLFFAAYFLFELPSNLLLNRFGARQWIARIMFTWGLLSGAMVFVQGERSFYVLRFLLGIAEAGFFPGIIYYLNSWIPPRYRGSALGLFMICVPLPTVIGAPLSGWLLQLDGWLGMHGWQWMYMIEAAPALVLAVVVFFQLPNGPGEARWLDSADRKRLGLLLADESSGAHRQHLGVGEVLRDRSILLLSLAYFGILGTNYGLSFFIPQMIRSFGVSTVQVGYITALPYLAGALAMVFWPRHSDRTGERWLHCVVAVALASICIIGAAMTSSPVIKVTALTIAGLGIFGAVPVFWTLPSYFLRGPAAAPGIAVINSIGNLAGFCGPYMMGLTVQRTGSYLVGSTIIGVFGMLSFMTLVAMARRHARGPQGAQLRRSVS</sequence>
<comment type="caution">
    <text evidence="8">The sequence shown here is derived from an EMBL/GenBank/DDBJ whole genome shotgun (WGS) entry which is preliminary data.</text>
</comment>
<evidence type="ECO:0000256" key="2">
    <source>
        <dbReference type="ARBA" id="ARBA00022448"/>
    </source>
</evidence>
<feature type="transmembrane region" description="Helical" evidence="6">
    <location>
        <begin position="304"/>
        <end position="323"/>
    </location>
</feature>
<dbReference type="PANTHER" id="PTHR43791">
    <property type="entry name" value="PERMEASE-RELATED"/>
    <property type="match status" value="1"/>
</dbReference>
<name>A0A4R5M809_9BURK</name>
<feature type="transmembrane region" description="Helical" evidence="6">
    <location>
        <begin position="81"/>
        <end position="99"/>
    </location>
</feature>
<feature type="transmembrane region" description="Helical" evidence="6">
    <location>
        <begin position="18"/>
        <end position="42"/>
    </location>
</feature>
<dbReference type="AlphaFoldDB" id="A0A4R5M809"/>
<dbReference type="EMBL" id="SMRP01000010">
    <property type="protein sequence ID" value="TDG21746.1"/>
    <property type="molecule type" value="Genomic_DNA"/>
</dbReference>
<keyword evidence="9" id="KW-1185">Reference proteome</keyword>
<evidence type="ECO:0000256" key="5">
    <source>
        <dbReference type="ARBA" id="ARBA00023136"/>
    </source>
</evidence>
<feature type="transmembrane region" description="Helical" evidence="6">
    <location>
        <begin position="139"/>
        <end position="162"/>
    </location>
</feature>
<dbReference type="RefSeq" id="WP_133196663.1">
    <property type="nucleotide sequence ID" value="NZ_JBHUCW010000038.1"/>
</dbReference>
<feature type="transmembrane region" description="Helical" evidence="6">
    <location>
        <begin position="174"/>
        <end position="195"/>
    </location>
</feature>
<dbReference type="OrthoDB" id="5441967at2"/>
<dbReference type="Proteomes" id="UP000295722">
    <property type="component" value="Unassembled WGS sequence"/>
</dbReference>
<feature type="transmembrane region" description="Helical" evidence="6">
    <location>
        <begin position="48"/>
        <end position="69"/>
    </location>
</feature>
<dbReference type="PROSITE" id="PS50850">
    <property type="entry name" value="MFS"/>
    <property type="match status" value="1"/>
</dbReference>
<evidence type="ECO:0000256" key="4">
    <source>
        <dbReference type="ARBA" id="ARBA00022989"/>
    </source>
</evidence>
<feature type="domain" description="Major facilitator superfamily (MFS) profile" evidence="7">
    <location>
        <begin position="15"/>
        <end position="419"/>
    </location>
</feature>
<feature type="transmembrane region" description="Helical" evidence="6">
    <location>
        <begin position="394"/>
        <end position="415"/>
    </location>
</feature>
<accession>A0A4R5M809</accession>
<evidence type="ECO:0000259" key="7">
    <source>
        <dbReference type="PROSITE" id="PS50850"/>
    </source>
</evidence>
<dbReference type="SUPFAM" id="SSF103473">
    <property type="entry name" value="MFS general substrate transporter"/>
    <property type="match status" value="1"/>
</dbReference>
<dbReference type="PANTHER" id="PTHR43791:SF36">
    <property type="entry name" value="TRANSPORTER, PUTATIVE (AFU_ORTHOLOGUE AFUA_6G08340)-RELATED"/>
    <property type="match status" value="1"/>
</dbReference>
<dbReference type="GO" id="GO:0016020">
    <property type="term" value="C:membrane"/>
    <property type="evidence" value="ECO:0007669"/>
    <property type="project" value="UniProtKB-SubCell"/>
</dbReference>
<evidence type="ECO:0000256" key="3">
    <source>
        <dbReference type="ARBA" id="ARBA00022692"/>
    </source>
</evidence>
<keyword evidence="4 6" id="KW-1133">Transmembrane helix</keyword>
<feature type="transmembrane region" description="Helical" evidence="6">
    <location>
        <begin position="105"/>
        <end position="127"/>
    </location>
</feature>
<feature type="transmembrane region" description="Helical" evidence="6">
    <location>
        <begin position="329"/>
        <end position="349"/>
    </location>
</feature>